<dbReference type="AlphaFoldDB" id="A0A8S1CAZ0"/>
<comment type="caution">
    <text evidence="1">The sequence shown here is derived from an EMBL/GenBank/DDBJ whole genome shotgun (WGS) entry which is preliminary data.</text>
</comment>
<dbReference type="Proteomes" id="UP000494165">
    <property type="component" value="Unassembled WGS sequence"/>
</dbReference>
<protein>
    <submittedName>
        <fullName evidence="1">Uncharacterized protein</fullName>
    </submittedName>
</protein>
<dbReference type="EMBL" id="CADEPI010000020">
    <property type="protein sequence ID" value="CAB3365284.1"/>
    <property type="molecule type" value="Genomic_DNA"/>
</dbReference>
<sequence>MNLWSIASLIKGVLLLKKDGLVNRDVRAEIMTVIDGMTETVVAVEIGIDQIVESRIITVASVTTDIENITRVHPTVGLITDVILTDQDIMNKCCWW</sequence>
<name>A0A8S1CAZ0_9INSE</name>
<organism evidence="1 2">
    <name type="scientific">Cloeon dipterum</name>
    <dbReference type="NCBI Taxonomy" id="197152"/>
    <lineage>
        <taxon>Eukaryota</taxon>
        <taxon>Metazoa</taxon>
        <taxon>Ecdysozoa</taxon>
        <taxon>Arthropoda</taxon>
        <taxon>Hexapoda</taxon>
        <taxon>Insecta</taxon>
        <taxon>Pterygota</taxon>
        <taxon>Palaeoptera</taxon>
        <taxon>Ephemeroptera</taxon>
        <taxon>Pisciforma</taxon>
        <taxon>Baetidae</taxon>
        <taxon>Cloeon</taxon>
    </lineage>
</organism>
<accession>A0A8S1CAZ0</accession>
<evidence type="ECO:0000313" key="2">
    <source>
        <dbReference type="Proteomes" id="UP000494165"/>
    </source>
</evidence>
<keyword evidence="2" id="KW-1185">Reference proteome</keyword>
<reference evidence="1 2" key="1">
    <citation type="submission" date="2020-04" db="EMBL/GenBank/DDBJ databases">
        <authorList>
            <person name="Alioto T."/>
            <person name="Alioto T."/>
            <person name="Gomez Garrido J."/>
        </authorList>
    </citation>
    <scope>NUCLEOTIDE SEQUENCE [LARGE SCALE GENOMIC DNA]</scope>
</reference>
<proteinExistence type="predicted"/>
<gene>
    <name evidence="1" type="ORF">CLODIP_2_CD06103</name>
</gene>
<evidence type="ECO:0000313" key="1">
    <source>
        <dbReference type="EMBL" id="CAB3365284.1"/>
    </source>
</evidence>